<dbReference type="EMBL" id="CAJVPT010006834">
    <property type="protein sequence ID" value="CAG8535075.1"/>
    <property type="molecule type" value="Genomic_DNA"/>
</dbReference>
<protein>
    <submittedName>
        <fullName evidence="1">9562_t:CDS:1</fullName>
    </submittedName>
</protein>
<name>A0ACA9LME5_9GLOM</name>
<evidence type="ECO:0000313" key="2">
    <source>
        <dbReference type="Proteomes" id="UP000789525"/>
    </source>
</evidence>
<reference evidence="1" key="1">
    <citation type="submission" date="2021-06" db="EMBL/GenBank/DDBJ databases">
        <authorList>
            <person name="Kallberg Y."/>
            <person name="Tangrot J."/>
            <person name="Rosling A."/>
        </authorList>
    </citation>
    <scope>NUCLEOTIDE SEQUENCE</scope>
    <source>
        <strain evidence="1">CL356</strain>
    </source>
</reference>
<keyword evidence="2" id="KW-1185">Reference proteome</keyword>
<accession>A0ACA9LME5</accession>
<dbReference type="Proteomes" id="UP000789525">
    <property type="component" value="Unassembled WGS sequence"/>
</dbReference>
<organism evidence="1 2">
    <name type="scientific">Acaulospora colombiana</name>
    <dbReference type="NCBI Taxonomy" id="27376"/>
    <lineage>
        <taxon>Eukaryota</taxon>
        <taxon>Fungi</taxon>
        <taxon>Fungi incertae sedis</taxon>
        <taxon>Mucoromycota</taxon>
        <taxon>Glomeromycotina</taxon>
        <taxon>Glomeromycetes</taxon>
        <taxon>Diversisporales</taxon>
        <taxon>Acaulosporaceae</taxon>
        <taxon>Acaulospora</taxon>
    </lineage>
</organism>
<comment type="caution">
    <text evidence="1">The sequence shown here is derived from an EMBL/GenBank/DDBJ whole genome shotgun (WGS) entry which is preliminary data.</text>
</comment>
<gene>
    <name evidence="1" type="ORF">ACOLOM_LOCUS4236</name>
</gene>
<proteinExistence type="predicted"/>
<evidence type="ECO:0000313" key="1">
    <source>
        <dbReference type="EMBL" id="CAG8535075.1"/>
    </source>
</evidence>
<sequence>MPQEVLCKIFDNLIEHPVHFTRVAQVCRSWQLAADTHLYWKFIVHKVGLIPPKPKATIYKTYKSVVARDWGKFCSLCFKRSRAGENSQIRLASIQSEYVKKIYREIKTNWYQIFDKGDYSAFTFFKTGADRKDSLGCSSLKEPDLTLRSSTSPKNLDVTPPYTNSGSPCDAEILPSAVKMHMICYNCKLKLFSGNLSSFERRQLMCLMLKEHNITRGIDLITISRFCPNYINHGRGDPFKLVRNIVNLQWLYKNTEYKSTRIFKPTDAFGNTGPEYIDHEEGKRLALERWIAKRFEAGITTSPRNEIDSKQRPPSYLWQQIEDIIATR</sequence>